<feature type="transmembrane region" description="Helical" evidence="1">
    <location>
        <begin position="129"/>
        <end position="150"/>
    </location>
</feature>
<evidence type="ECO:0000256" key="1">
    <source>
        <dbReference type="SAM" id="Phobius"/>
    </source>
</evidence>
<keyword evidence="1" id="KW-0812">Transmembrane</keyword>
<keyword evidence="3" id="KW-1185">Reference proteome</keyword>
<dbReference type="RefSeq" id="WP_218130245.1">
    <property type="nucleotide sequence ID" value="NZ_FNIX01000003.1"/>
</dbReference>
<proteinExistence type="predicted"/>
<feature type="transmembrane region" description="Helical" evidence="1">
    <location>
        <begin position="72"/>
        <end position="94"/>
    </location>
</feature>
<evidence type="ECO:0000313" key="2">
    <source>
        <dbReference type="EMBL" id="SDO61992.1"/>
    </source>
</evidence>
<feature type="transmembrane region" description="Helical" evidence="1">
    <location>
        <begin position="46"/>
        <end position="66"/>
    </location>
</feature>
<keyword evidence="1" id="KW-0472">Membrane</keyword>
<keyword evidence="1" id="KW-1133">Transmembrane helix</keyword>
<evidence type="ECO:0008006" key="4">
    <source>
        <dbReference type="Google" id="ProtNLM"/>
    </source>
</evidence>
<dbReference type="EMBL" id="FNIX01000003">
    <property type="protein sequence ID" value="SDO61992.1"/>
    <property type="molecule type" value="Genomic_DNA"/>
</dbReference>
<protein>
    <recommendedName>
        <fullName evidence="4">2TM domain-containing protein</fullName>
    </recommendedName>
</protein>
<dbReference type="Proteomes" id="UP000199691">
    <property type="component" value="Unassembled WGS sequence"/>
</dbReference>
<sequence>MVDILGHARDNLILALIIGCEIAFWVFLLAGLVVRYPMRSPRLGAALLLCTPLVDVVLLVVTVFDLRSGGEATWAHAAAAIYLGLTLGFGHGIMRWADQRFHHRFAGGPPPVTPPKYGRAKVRYEWKQFGRFAVAWLISVVIMAALVFFVSTPAQTEVMWKVAMPIMTGTGAAWFVFGPLMTTIRPPRPRSGFHKTHIG</sequence>
<evidence type="ECO:0000313" key="3">
    <source>
        <dbReference type="Proteomes" id="UP000199691"/>
    </source>
</evidence>
<reference evidence="3" key="1">
    <citation type="submission" date="2016-10" db="EMBL/GenBank/DDBJ databases">
        <authorList>
            <person name="Varghese N."/>
            <person name="Submissions S."/>
        </authorList>
    </citation>
    <scope>NUCLEOTIDE SEQUENCE [LARGE SCALE GENOMIC DNA]</scope>
    <source>
        <strain evidence="3">CGMCC 4.6609</strain>
    </source>
</reference>
<organism evidence="2 3">
    <name type="scientific">Lentzea jiangxiensis</name>
    <dbReference type="NCBI Taxonomy" id="641025"/>
    <lineage>
        <taxon>Bacteria</taxon>
        <taxon>Bacillati</taxon>
        <taxon>Actinomycetota</taxon>
        <taxon>Actinomycetes</taxon>
        <taxon>Pseudonocardiales</taxon>
        <taxon>Pseudonocardiaceae</taxon>
        <taxon>Lentzea</taxon>
    </lineage>
</organism>
<feature type="transmembrane region" description="Helical" evidence="1">
    <location>
        <begin position="12"/>
        <end position="34"/>
    </location>
</feature>
<gene>
    <name evidence="2" type="ORF">SAMN05421507_103152</name>
</gene>
<dbReference type="AlphaFoldDB" id="A0A1H0L1T7"/>
<feature type="transmembrane region" description="Helical" evidence="1">
    <location>
        <begin position="162"/>
        <end position="181"/>
    </location>
</feature>
<accession>A0A1H0L1T7</accession>
<name>A0A1H0L1T7_9PSEU</name>